<dbReference type="OrthoDB" id="1430228at2759"/>
<proteinExistence type="predicted"/>
<gene>
    <name evidence="1" type="ORF">CR513_25161</name>
</gene>
<evidence type="ECO:0000313" key="1">
    <source>
        <dbReference type="EMBL" id="RDX92673.1"/>
    </source>
</evidence>
<reference evidence="1" key="1">
    <citation type="submission" date="2018-05" db="EMBL/GenBank/DDBJ databases">
        <title>Draft genome of Mucuna pruriens seed.</title>
        <authorList>
            <person name="Nnadi N.E."/>
            <person name="Vos R."/>
            <person name="Hasami M.H."/>
            <person name="Devisetty U.K."/>
            <person name="Aguiy J.C."/>
        </authorList>
    </citation>
    <scope>NUCLEOTIDE SEQUENCE [LARGE SCALE GENOMIC DNA]</scope>
    <source>
        <strain evidence="1">JCA_2017</strain>
    </source>
</reference>
<evidence type="ECO:0000313" key="2">
    <source>
        <dbReference type="Proteomes" id="UP000257109"/>
    </source>
</evidence>
<comment type="caution">
    <text evidence="1">The sequence shown here is derived from an EMBL/GenBank/DDBJ whole genome shotgun (WGS) entry which is preliminary data.</text>
</comment>
<protein>
    <recommendedName>
        <fullName evidence="3">Integrase zinc-binding domain-containing protein</fullName>
    </recommendedName>
</protein>
<dbReference type="PANTHER" id="PTHR48475:SF2">
    <property type="entry name" value="RIBONUCLEASE H"/>
    <property type="match status" value="1"/>
</dbReference>
<accession>A0A371GQL8</accession>
<evidence type="ECO:0008006" key="3">
    <source>
        <dbReference type="Google" id="ProtNLM"/>
    </source>
</evidence>
<feature type="non-terminal residue" evidence="1">
    <location>
        <position position="1"/>
    </location>
</feature>
<sequence>MKEAAKYTMVGQRLYRRGFAFPLLKCLDQEEAEYTMKEVHEGICGTHIGGRALASKIARADTTDARGSLKDTEHPPKGCTQVGGGHLRVVPLSTRTNQVSNCGSGLLHQMDRSRAGRHYLCGES</sequence>
<keyword evidence="2" id="KW-1185">Reference proteome</keyword>
<dbReference type="Proteomes" id="UP000257109">
    <property type="component" value="Unassembled WGS sequence"/>
</dbReference>
<organism evidence="1 2">
    <name type="scientific">Mucuna pruriens</name>
    <name type="common">Velvet bean</name>
    <name type="synonym">Dolichos pruriens</name>
    <dbReference type="NCBI Taxonomy" id="157652"/>
    <lineage>
        <taxon>Eukaryota</taxon>
        <taxon>Viridiplantae</taxon>
        <taxon>Streptophyta</taxon>
        <taxon>Embryophyta</taxon>
        <taxon>Tracheophyta</taxon>
        <taxon>Spermatophyta</taxon>
        <taxon>Magnoliopsida</taxon>
        <taxon>eudicotyledons</taxon>
        <taxon>Gunneridae</taxon>
        <taxon>Pentapetalae</taxon>
        <taxon>rosids</taxon>
        <taxon>fabids</taxon>
        <taxon>Fabales</taxon>
        <taxon>Fabaceae</taxon>
        <taxon>Papilionoideae</taxon>
        <taxon>50 kb inversion clade</taxon>
        <taxon>NPAAA clade</taxon>
        <taxon>indigoferoid/millettioid clade</taxon>
        <taxon>Phaseoleae</taxon>
        <taxon>Mucuna</taxon>
    </lineage>
</organism>
<dbReference type="PANTHER" id="PTHR48475">
    <property type="entry name" value="RIBONUCLEASE H"/>
    <property type="match status" value="1"/>
</dbReference>
<name>A0A371GQL8_MUCPR</name>
<dbReference type="AlphaFoldDB" id="A0A371GQL8"/>
<dbReference type="EMBL" id="QJKJ01004810">
    <property type="protein sequence ID" value="RDX92673.1"/>
    <property type="molecule type" value="Genomic_DNA"/>
</dbReference>